<name>A0A367RSI8_NOSPU</name>
<dbReference type="Gene3D" id="3.90.1530.10">
    <property type="entry name" value="Conserved hypothetical protein from pyrococcus furiosus pfu- 392566-001, ParB domain"/>
    <property type="match status" value="1"/>
</dbReference>
<comment type="caution">
    <text evidence="1">The sequence shown here is derived from an EMBL/GenBank/DDBJ whole genome shotgun (WGS) entry which is preliminary data.</text>
</comment>
<dbReference type="EMBL" id="LXQE01000107">
    <property type="protein sequence ID" value="RCJ38979.1"/>
    <property type="molecule type" value="Genomic_DNA"/>
</dbReference>
<gene>
    <name evidence="1" type="ORF">A6769_08035</name>
</gene>
<dbReference type="Proteomes" id="UP000252085">
    <property type="component" value="Unassembled WGS sequence"/>
</dbReference>
<dbReference type="AlphaFoldDB" id="A0A367RSI8"/>
<protein>
    <submittedName>
        <fullName evidence="1">Uncharacterized protein</fullName>
    </submittedName>
</protein>
<reference evidence="1 2" key="1">
    <citation type="submission" date="2016-04" db="EMBL/GenBank/DDBJ databases">
        <authorList>
            <person name="Evans L.H."/>
            <person name="Alamgir A."/>
            <person name="Owens N."/>
            <person name="Weber N.D."/>
            <person name="Virtaneva K."/>
            <person name="Barbian K."/>
            <person name="Babar A."/>
            <person name="Rosenke K."/>
        </authorList>
    </citation>
    <scope>NUCLEOTIDE SEQUENCE [LARGE SCALE GENOMIC DNA]</scope>
    <source>
        <strain evidence="1">NIES-2108</strain>
    </source>
</reference>
<evidence type="ECO:0000313" key="2">
    <source>
        <dbReference type="Proteomes" id="UP000252085"/>
    </source>
</evidence>
<organism evidence="1 2">
    <name type="scientific">Nostoc punctiforme NIES-2108</name>
    <dbReference type="NCBI Taxonomy" id="1356359"/>
    <lineage>
        <taxon>Bacteria</taxon>
        <taxon>Bacillati</taxon>
        <taxon>Cyanobacteriota</taxon>
        <taxon>Cyanophyceae</taxon>
        <taxon>Nostocales</taxon>
        <taxon>Nostocaceae</taxon>
        <taxon>Nostoc</taxon>
    </lineage>
</organism>
<evidence type="ECO:0000313" key="1">
    <source>
        <dbReference type="EMBL" id="RCJ38979.1"/>
    </source>
</evidence>
<sequence>MSDFDNIGKLMHLNLTAIEPGEKFSESEFIIKAAAESILEADGRNWIPVIVKEIGDYKYQVVSNHFIYAVAQEAKLERAWCIVISPESQTIEQAKILAREVLPKVNLNTASRDNILAALKYLISEPSSALKGVDPIVATNRIAESNRETWFNFNPILTLKCGINRGKKLDALAKVFFLSLLPPLPPPEIVSIKSASRDELFTRLIYLSKSKIDGFEAIDIEKSSDIIFSASKGKWKSLNPISKLECGIDTTKIKTLKKVFSL</sequence>
<accession>A0A367RSI8</accession>
<proteinExistence type="predicted"/>